<dbReference type="InterPro" id="IPR015813">
    <property type="entry name" value="Pyrv/PenolPyrv_kinase-like_dom"/>
</dbReference>
<keyword evidence="7" id="KW-1185">Reference proteome</keyword>
<evidence type="ECO:0000313" key="6">
    <source>
        <dbReference type="EMBL" id="WFG40768.1"/>
    </source>
</evidence>
<accession>A0AAJ5ZGG2</accession>
<evidence type="ECO:0000313" key="7">
    <source>
        <dbReference type="Proteomes" id="UP001219901"/>
    </source>
</evidence>
<gene>
    <name evidence="5" type="ORF">GKO46_01195</name>
    <name evidence="6" type="ORF">GKO48_08030</name>
</gene>
<evidence type="ECO:0000256" key="3">
    <source>
        <dbReference type="ARBA" id="ARBA00023239"/>
    </source>
</evidence>
<dbReference type="PANTHER" id="PTHR30502:SF0">
    <property type="entry name" value="PHOSPHOENOLPYRUVATE CARBOXYLASE FAMILY PROTEIN"/>
    <property type="match status" value="1"/>
</dbReference>
<organism evidence="6 7">
    <name type="scientific">Candidatus Lucifugimonas marina</name>
    <dbReference type="NCBI Taxonomy" id="3038979"/>
    <lineage>
        <taxon>Bacteria</taxon>
        <taxon>Bacillati</taxon>
        <taxon>Chloroflexota</taxon>
        <taxon>Dehalococcoidia</taxon>
        <taxon>SAR202 cluster</taxon>
        <taxon>Candidatus Lucifugimonadales</taxon>
        <taxon>Candidatus Lucifugimonadaceae</taxon>
        <taxon>Candidatus Lucifugimonas</taxon>
    </lineage>
</organism>
<comment type="similarity">
    <text evidence="1">Belongs to the HpcH/HpaI aldolase family.</text>
</comment>
<name>A0AAJ5ZGG2_9CHLR</name>
<reference evidence="7 8" key="1">
    <citation type="submission" date="2019-11" db="EMBL/GenBank/DDBJ databases">
        <authorList>
            <person name="Cho J.-C."/>
        </authorList>
    </citation>
    <scope>NUCLEOTIDE SEQUENCE [LARGE SCALE GENOMIC DNA]</scope>
    <source>
        <strain evidence="6 7">JH1073</strain>
        <strain evidence="5 8">JH702</strain>
    </source>
</reference>
<dbReference type="Pfam" id="PF03328">
    <property type="entry name" value="HpcH_HpaI"/>
    <property type="match status" value="1"/>
</dbReference>
<dbReference type="EMBL" id="CP046147">
    <property type="protein sequence ID" value="WFG40768.1"/>
    <property type="molecule type" value="Genomic_DNA"/>
</dbReference>
<protein>
    <submittedName>
        <fullName evidence="6">2-dehydro-3-deoxyglucarate aldolase</fullName>
    </submittedName>
</protein>
<dbReference type="InterPro" id="IPR005000">
    <property type="entry name" value="Aldolase/citrate-lyase_domain"/>
</dbReference>
<dbReference type="EMBL" id="WMBE01000001">
    <property type="protein sequence ID" value="MDG0865689.1"/>
    <property type="molecule type" value="Genomic_DNA"/>
</dbReference>
<keyword evidence="3" id="KW-0456">Lyase</keyword>
<dbReference type="Proteomes" id="UP001321249">
    <property type="component" value="Unassembled WGS sequence"/>
</dbReference>
<keyword evidence="2" id="KW-0479">Metal-binding</keyword>
<evidence type="ECO:0000256" key="1">
    <source>
        <dbReference type="ARBA" id="ARBA00005568"/>
    </source>
</evidence>
<dbReference type="GO" id="GO:0005737">
    <property type="term" value="C:cytoplasm"/>
    <property type="evidence" value="ECO:0007669"/>
    <property type="project" value="TreeGrafter"/>
</dbReference>
<reference evidence="7" key="3">
    <citation type="submission" date="2023-06" db="EMBL/GenBank/DDBJ databases">
        <title>Pangenomics reveal diversification of enzyme families and niche specialization in globally abundant SAR202 bacteria.</title>
        <authorList>
            <person name="Saw J.H.W."/>
        </authorList>
    </citation>
    <scope>NUCLEOTIDE SEQUENCE [LARGE SCALE GENOMIC DNA]</scope>
    <source>
        <strain evidence="7">JH1073</strain>
    </source>
</reference>
<dbReference type="PANTHER" id="PTHR30502">
    <property type="entry name" value="2-KETO-3-DEOXY-L-RHAMNONATE ALDOLASE"/>
    <property type="match status" value="1"/>
</dbReference>
<reference evidence="6" key="2">
    <citation type="journal article" date="2023" name="Nat. Commun.">
        <title>Cultivation of marine bacteria of the SAR202 clade.</title>
        <authorList>
            <person name="Lim Y."/>
            <person name="Seo J.H."/>
            <person name="Giovannoni S.J."/>
            <person name="Kang I."/>
            <person name="Cho J.C."/>
        </authorList>
    </citation>
    <scope>NUCLEOTIDE SEQUENCE</scope>
    <source>
        <strain evidence="6">JH1073</strain>
    </source>
</reference>
<dbReference type="GO" id="GO:0046872">
    <property type="term" value="F:metal ion binding"/>
    <property type="evidence" value="ECO:0007669"/>
    <property type="project" value="UniProtKB-KW"/>
</dbReference>
<dbReference type="Proteomes" id="UP001219901">
    <property type="component" value="Chromosome"/>
</dbReference>
<dbReference type="InterPro" id="IPR040442">
    <property type="entry name" value="Pyrv_kinase-like_dom_sf"/>
</dbReference>
<dbReference type="InterPro" id="IPR050251">
    <property type="entry name" value="HpcH-HpaI_aldolase"/>
</dbReference>
<evidence type="ECO:0000313" key="5">
    <source>
        <dbReference type="EMBL" id="MDG0865689.1"/>
    </source>
</evidence>
<evidence type="ECO:0000256" key="2">
    <source>
        <dbReference type="ARBA" id="ARBA00022723"/>
    </source>
</evidence>
<feature type="domain" description="HpcH/HpaI aldolase/citrate lyase" evidence="4">
    <location>
        <begin position="20"/>
        <end position="208"/>
    </location>
</feature>
<proteinExistence type="inferred from homology"/>
<dbReference type="SUPFAM" id="SSF51621">
    <property type="entry name" value="Phosphoenolpyruvate/pyruvate domain"/>
    <property type="match status" value="1"/>
</dbReference>
<sequence length="248" mass="26886">MKNLIKSGKPAYGVSVQFPSAEIVEMIGELDFDWVMLDAEHGSITPDNIGPMIMAAEIRGITPIVRPEKNDPAVINKYLDRGAMGVQVPHVNTADEARAVVEACLYYPGGMRGLGGGRMADFGWGAPTSEYVQDANREMLVCVQIEDIAAVENLDEILEVPGIDVFFIGPTDLAQSMGHPGDNGHPDVQKVVKETFDRIHAAGHASGTPSAAEQAIKNTEAGIQYHYTHIPTFMSSYGRQFMETVGRI</sequence>
<dbReference type="Gene3D" id="3.20.20.60">
    <property type="entry name" value="Phosphoenolpyruvate-binding domains"/>
    <property type="match status" value="1"/>
</dbReference>
<evidence type="ECO:0000259" key="4">
    <source>
        <dbReference type="Pfam" id="PF03328"/>
    </source>
</evidence>
<dbReference type="GO" id="GO:0016832">
    <property type="term" value="F:aldehyde-lyase activity"/>
    <property type="evidence" value="ECO:0007669"/>
    <property type="project" value="TreeGrafter"/>
</dbReference>
<dbReference type="AlphaFoldDB" id="A0AAJ5ZGG2"/>
<evidence type="ECO:0000313" key="8">
    <source>
        <dbReference type="Proteomes" id="UP001321249"/>
    </source>
</evidence>